<evidence type="ECO:0000256" key="1">
    <source>
        <dbReference type="ARBA" id="ARBA00022679"/>
    </source>
</evidence>
<evidence type="ECO:0000313" key="2">
    <source>
        <dbReference type="EMBL" id="VAV87998.1"/>
    </source>
</evidence>
<dbReference type="InterPro" id="IPR026634">
    <property type="entry name" value="TPST-like"/>
</dbReference>
<dbReference type="GO" id="GO:0005794">
    <property type="term" value="C:Golgi apparatus"/>
    <property type="evidence" value="ECO:0007669"/>
    <property type="project" value="TreeGrafter"/>
</dbReference>
<dbReference type="GO" id="GO:0008476">
    <property type="term" value="F:protein-tyrosine sulfotransferase activity"/>
    <property type="evidence" value="ECO:0007669"/>
    <property type="project" value="InterPro"/>
</dbReference>
<sequence length="529" mass="58879">MSTKSNTTQQTDLIRLGKLANGHIQKGHFEQAEQVCRKMEKTAPLAPDPCVFRTRIAQKNSDFSAAAVHAKRAVSLAPERLDVRVVYAESFIYMGCIAQAIEALDRIQSDAKADLVITRQLCALYTQLGRHQAAYSCAQRVVALAPTEVNHLYLLASAAIAVGQIDEAEILLDRIVKAAPEQGDIYYNRAGLRKQTIKRNHLNQIRERLGKTPNTAASYSPLCYALGKELEDTGRQDQAFAQFAAGAAARKTRLSYQVSDEVAAANHIIQTFGDNWWKTTANGDEDASPIFIMGLPRSGTTLVDRILSAHSEVSSLGEVNDFAYGVVRAGFPAKNKFELIERTAKADMQSLGAQYWSALRGYGETGPYLIDKTPANYLYLGLIAKALPKARIIHVRRHPLASGYAMFKTLFRMGYPFSYDLEDIGHYYLAYHGLMQHWRSLFAGRIFELQYENLVDDQTSISRALLDHCGLPWEADCLDFHRNAAPTATASATQVRQPIYRSARDLWQHHQQALQPLRKILENGGVSCA</sequence>
<dbReference type="Gene3D" id="3.40.50.300">
    <property type="entry name" value="P-loop containing nucleotide triphosphate hydrolases"/>
    <property type="match status" value="1"/>
</dbReference>
<dbReference type="EMBL" id="UOEE01000053">
    <property type="protein sequence ID" value="VAV87998.1"/>
    <property type="molecule type" value="Genomic_DNA"/>
</dbReference>
<dbReference type="SUPFAM" id="SSF52540">
    <property type="entry name" value="P-loop containing nucleoside triphosphate hydrolases"/>
    <property type="match status" value="1"/>
</dbReference>
<dbReference type="Pfam" id="PF14559">
    <property type="entry name" value="TPR_19"/>
    <property type="match status" value="1"/>
</dbReference>
<dbReference type="SUPFAM" id="SSF48452">
    <property type="entry name" value="TPR-like"/>
    <property type="match status" value="1"/>
</dbReference>
<organism evidence="2">
    <name type="scientific">hydrothermal vent metagenome</name>
    <dbReference type="NCBI Taxonomy" id="652676"/>
    <lineage>
        <taxon>unclassified sequences</taxon>
        <taxon>metagenomes</taxon>
        <taxon>ecological metagenomes</taxon>
    </lineage>
</organism>
<dbReference type="Gene3D" id="1.25.40.10">
    <property type="entry name" value="Tetratricopeptide repeat domain"/>
    <property type="match status" value="1"/>
</dbReference>
<accession>A0A3B0RIE8</accession>
<gene>
    <name evidence="2" type="ORF">MNBD_ALPHA06-1275</name>
</gene>
<keyword evidence="1" id="KW-0808">Transferase</keyword>
<dbReference type="Pfam" id="PF13469">
    <property type="entry name" value="Sulfotransfer_3"/>
    <property type="match status" value="1"/>
</dbReference>
<dbReference type="PANTHER" id="PTHR12788:SF10">
    <property type="entry name" value="PROTEIN-TYROSINE SULFOTRANSFERASE"/>
    <property type="match status" value="1"/>
</dbReference>
<dbReference type="InterPro" id="IPR027417">
    <property type="entry name" value="P-loop_NTPase"/>
</dbReference>
<reference evidence="2" key="1">
    <citation type="submission" date="2018-06" db="EMBL/GenBank/DDBJ databases">
        <authorList>
            <person name="Zhirakovskaya E."/>
        </authorList>
    </citation>
    <scope>NUCLEOTIDE SEQUENCE</scope>
</reference>
<protein>
    <submittedName>
        <fullName evidence="2">Uncharacterized protein</fullName>
    </submittedName>
</protein>
<dbReference type="AlphaFoldDB" id="A0A3B0RIE8"/>
<dbReference type="InterPro" id="IPR011990">
    <property type="entry name" value="TPR-like_helical_dom_sf"/>
</dbReference>
<name>A0A3B0RIE8_9ZZZZ</name>
<dbReference type="PANTHER" id="PTHR12788">
    <property type="entry name" value="PROTEIN-TYROSINE SULFOTRANSFERASE 2"/>
    <property type="match status" value="1"/>
</dbReference>
<proteinExistence type="predicted"/>